<dbReference type="RefSeq" id="WP_041380310.1">
    <property type="nucleotide sequence ID" value="NZ_CAWMTZ010000005.1"/>
</dbReference>
<dbReference type="KEGG" id="plum:A4R40_18600"/>
<sequence>MSAIISPWFSVLVFKWLSEAINASMISSNCDGSNYIIGLNIGSYCSRIWICHIVGWSGVLSIWSIWQKVVFYVVEEITSDRILAS</sequence>
<reference evidence="1 2" key="1">
    <citation type="submission" date="2019-12" db="EMBL/GenBank/DDBJ databases">
        <title>Engineering Photorhabdus to improve their lethality against agricultural pests.</title>
        <authorList>
            <person name="Machado R.A.R."/>
        </authorList>
    </citation>
    <scope>NUCLEOTIDE SEQUENCE [LARGE SCALE GENOMIC DNA]</scope>
    <source>
        <strain evidence="1 2">EN01</strain>
    </source>
</reference>
<evidence type="ECO:0000313" key="1">
    <source>
        <dbReference type="EMBL" id="NDL38278.1"/>
    </source>
</evidence>
<dbReference type="EMBL" id="WSFA01000010">
    <property type="protein sequence ID" value="NDL38278.1"/>
    <property type="molecule type" value="Genomic_DNA"/>
</dbReference>
<proteinExistence type="predicted"/>
<comment type="caution">
    <text evidence="1">The sequence shown here is derived from an EMBL/GenBank/DDBJ whole genome shotgun (WGS) entry which is preliminary data.</text>
</comment>
<protein>
    <submittedName>
        <fullName evidence="1">Uncharacterized protein</fullName>
    </submittedName>
</protein>
<name>A0A6L9JGE4_PHOLM</name>
<gene>
    <name evidence="1" type="ORF">GPY51_05665</name>
</gene>
<dbReference type="AlphaFoldDB" id="A0A6L9JGE4"/>
<accession>A0A6L9JGE4</accession>
<dbReference type="GeneID" id="48849970"/>
<evidence type="ECO:0000313" key="2">
    <source>
        <dbReference type="Proteomes" id="UP000479300"/>
    </source>
</evidence>
<organism evidence="1 2">
    <name type="scientific">Photorhabdus laumondii subsp. laumondii</name>
    <name type="common">Photorhabdus luminescens subsp. laumondii</name>
    <dbReference type="NCBI Taxonomy" id="141679"/>
    <lineage>
        <taxon>Bacteria</taxon>
        <taxon>Pseudomonadati</taxon>
        <taxon>Pseudomonadota</taxon>
        <taxon>Gammaproteobacteria</taxon>
        <taxon>Enterobacterales</taxon>
        <taxon>Morganellaceae</taxon>
        <taxon>Photorhabdus</taxon>
    </lineage>
</organism>
<dbReference type="Proteomes" id="UP000479300">
    <property type="component" value="Unassembled WGS sequence"/>
</dbReference>